<protein>
    <recommendedName>
        <fullName evidence="1">25S rRNA (uridine-N(3))-methyltransferase BMT5-like domain-containing protein</fullName>
    </recommendedName>
</protein>
<dbReference type="EMBL" id="RXIC02000022">
    <property type="protein sequence ID" value="KAB1217254.1"/>
    <property type="molecule type" value="Genomic_DNA"/>
</dbReference>
<gene>
    <name evidence="2" type="ORF">CJ030_MR4G021067</name>
</gene>
<dbReference type="Proteomes" id="UP000516437">
    <property type="component" value="Chromosome 4"/>
</dbReference>
<keyword evidence="3" id="KW-1185">Reference proteome</keyword>
<proteinExistence type="predicted"/>
<dbReference type="GO" id="GO:0070475">
    <property type="term" value="P:rRNA base methylation"/>
    <property type="evidence" value="ECO:0007669"/>
    <property type="project" value="InterPro"/>
</dbReference>
<organism evidence="2 3">
    <name type="scientific">Morella rubra</name>
    <name type="common">Chinese bayberry</name>
    <dbReference type="NCBI Taxonomy" id="262757"/>
    <lineage>
        <taxon>Eukaryota</taxon>
        <taxon>Viridiplantae</taxon>
        <taxon>Streptophyta</taxon>
        <taxon>Embryophyta</taxon>
        <taxon>Tracheophyta</taxon>
        <taxon>Spermatophyta</taxon>
        <taxon>Magnoliopsida</taxon>
        <taxon>eudicotyledons</taxon>
        <taxon>Gunneridae</taxon>
        <taxon>Pentapetalae</taxon>
        <taxon>rosids</taxon>
        <taxon>fabids</taxon>
        <taxon>Fagales</taxon>
        <taxon>Myricaceae</taxon>
        <taxon>Morella</taxon>
    </lineage>
</organism>
<evidence type="ECO:0000313" key="3">
    <source>
        <dbReference type="Proteomes" id="UP000516437"/>
    </source>
</evidence>
<feature type="domain" description="25S rRNA (uridine-N(3))-methyltransferase BMT5-like" evidence="1">
    <location>
        <begin position="25"/>
        <end position="56"/>
    </location>
</feature>
<evidence type="ECO:0000313" key="2">
    <source>
        <dbReference type="EMBL" id="KAB1217254.1"/>
    </source>
</evidence>
<comment type="caution">
    <text evidence="2">The sequence shown here is derived from an EMBL/GenBank/DDBJ whole genome shotgun (WGS) entry which is preliminary data.</text>
</comment>
<dbReference type="Pfam" id="PF10354">
    <property type="entry name" value="BMT5-like"/>
    <property type="match status" value="1"/>
</dbReference>
<evidence type="ECO:0000259" key="1">
    <source>
        <dbReference type="Pfam" id="PF10354"/>
    </source>
</evidence>
<sequence length="79" mass="8712">MGEVRQDKNEGDRWIQHYCSSHQILLVGEGDFSFAASLARKFGDAVNMIATSLDSKGISCTLALVQLSVPHGLFMDRIK</sequence>
<accession>A0A6A1VWA6</accession>
<dbReference type="AlphaFoldDB" id="A0A6A1VWA6"/>
<name>A0A6A1VWA6_9ROSI</name>
<dbReference type="OrthoDB" id="273345at2759"/>
<dbReference type="GO" id="GO:0070042">
    <property type="term" value="F:rRNA (uridine-N3-)-methyltransferase activity"/>
    <property type="evidence" value="ECO:0007669"/>
    <property type="project" value="InterPro"/>
</dbReference>
<dbReference type="InterPro" id="IPR019446">
    <property type="entry name" value="BMT5-like"/>
</dbReference>
<reference evidence="2 3" key="1">
    <citation type="journal article" date="2019" name="Plant Biotechnol. J.">
        <title>The red bayberry genome and genetic basis of sex determination.</title>
        <authorList>
            <person name="Jia H.M."/>
            <person name="Jia H.J."/>
            <person name="Cai Q.L."/>
            <person name="Wang Y."/>
            <person name="Zhao H.B."/>
            <person name="Yang W.F."/>
            <person name="Wang G.Y."/>
            <person name="Li Y.H."/>
            <person name="Zhan D.L."/>
            <person name="Shen Y.T."/>
            <person name="Niu Q.F."/>
            <person name="Chang L."/>
            <person name="Qiu J."/>
            <person name="Zhao L."/>
            <person name="Xie H.B."/>
            <person name="Fu W.Y."/>
            <person name="Jin J."/>
            <person name="Li X.W."/>
            <person name="Jiao Y."/>
            <person name="Zhou C.C."/>
            <person name="Tu T."/>
            <person name="Chai C.Y."/>
            <person name="Gao J.L."/>
            <person name="Fan L.J."/>
            <person name="van de Weg E."/>
            <person name="Wang J.Y."/>
            <person name="Gao Z.S."/>
        </authorList>
    </citation>
    <scope>NUCLEOTIDE SEQUENCE [LARGE SCALE GENOMIC DNA]</scope>
    <source>
        <tissue evidence="2">Leaves</tissue>
    </source>
</reference>